<dbReference type="PANTHER" id="PTHR36114:SF1">
    <property type="entry name" value="16.7 KDA PROTEIN IN WHIE LOCUS"/>
    <property type="match status" value="1"/>
</dbReference>
<dbReference type="Gene3D" id="2.60.120.10">
    <property type="entry name" value="Jelly Rolls"/>
    <property type="match status" value="1"/>
</dbReference>
<dbReference type="RefSeq" id="WP_201652231.1">
    <property type="nucleotide sequence ID" value="NZ_CP068047.1"/>
</dbReference>
<accession>A0ABX7BRC3</accession>
<sequence length="125" mass="13995">MVPEKINIVAAADRQISEVFDPHVVGDVNDSQVKVAKFGAEFDWHSHAREDEAFLVLRGRIAIDFRDGVVELREGEFVVVPRGVEHRPRSLTVEPVVLMFEPTTTLNTGDSVSARTVSDLKRLWA</sequence>
<dbReference type="InterPro" id="IPR011051">
    <property type="entry name" value="RmlC_Cupin_sf"/>
</dbReference>
<name>A0ABX7BRC3_9HYPH</name>
<gene>
    <name evidence="2" type="ORF">JI749_08785</name>
</gene>
<proteinExistence type="predicted"/>
<evidence type="ECO:0000259" key="1">
    <source>
        <dbReference type="Pfam" id="PF07883"/>
    </source>
</evidence>
<dbReference type="InterPro" id="IPR014710">
    <property type="entry name" value="RmlC-like_jellyroll"/>
</dbReference>
<dbReference type="InterPro" id="IPR052044">
    <property type="entry name" value="PKS_Associated_Protein"/>
</dbReference>
<evidence type="ECO:0000313" key="3">
    <source>
        <dbReference type="Proteomes" id="UP000595460"/>
    </source>
</evidence>
<dbReference type="EMBL" id="CP068047">
    <property type="protein sequence ID" value="QQR34493.1"/>
    <property type="molecule type" value="Genomic_DNA"/>
</dbReference>
<evidence type="ECO:0000313" key="2">
    <source>
        <dbReference type="EMBL" id="QQR34493.1"/>
    </source>
</evidence>
<protein>
    <submittedName>
        <fullName evidence="2">Cupin domain-containing protein</fullName>
    </submittedName>
</protein>
<dbReference type="Pfam" id="PF07883">
    <property type="entry name" value="Cupin_2"/>
    <property type="match status" value="1"/>
</dbReference>
<keyword evidence="3" id="KW-1185">Reference proteome</keyword>
<feature type="domain" description="Cupin type-2" evidence="1">
    <location>
        <begin position="39"/>
        <end position="99"/>
    </location>
</feature>
<dbReference type="Proteomes" id="UP000595460">
    <property type="component" value="Chromosome"/>
</dbReference>
<reference evidence="2 3" key="1">
    <citation type="submission" date="2021-01" db="EMBL/GenBank/DDBJ databases">
        <title>Genome seq and assembly of Devosia sp. G19.</title>
        <authorList>
            <person name="Chhetri G."/>
        </authorList>
    </citation>
    <scope>NUCLEOTIDE SEQUENCE [LARGE SCALE GENOMIC DNA]</scope>
    <source>
        <strain evidence="2 3">G19</strain>
    </source>
</reference>
<dbReference type="CDD" id="cd02226">
    <property type="entry name" value="cupin_YdbB-like"/>
    <property type="match status" value="1"/>
</dbReference>
<organism evidence="2 3">
    <name type="scientific">Devosia oryziradicis</name>
    <dbReference type="NCBI Taxonomy" id="2801335"/>
    <lineage>
        <taxon>Bacteria</taxon>
        <taxon>Pseudomonadati</taxon>
        <taxon>Pseudomonadota</taxon>
        <taxon>Alphaproteobacteria</taxon>
        <taxon>Hyphomicrobiales</taxon>
        <taxon>Devosiaceae</taxon>
        <taxon>Devosia</taxon>
    </lineage>
</organism>
<dbReference type="SUPFAM" id="SSF51182">
    <property type="entry name" value="RmlC-like cupins"/>
    <property type="match status" value="1"/>
</dbReference>
<dbReference type="PANTHER" id="PTHR36114">
    <property type="entry name" value="16.7 KDA PROTEIN IN WHIE LOCUS"/>
    <property type="match status" value="1"/>
</dbReference>
<dbReference type="InterPro" id="IPR013096">
    <property type="entry name" value="Cupin_2"/>
</dbReference>